<gene>
    <name evidence="1" type="ORF">SFRICE_000660</name>
</gene>
<dbReference type="AlphaFoldDB" id="A0A2H1VV90"/>
<name>A0A2H1VV90_SPOFR</name>
<evidence type="ECO:0000313" key="1">
    <source>
        <dbReference type="EMBL" id="SOQ44134.1"/>
    </source>
</evidence>
<dbReference type="EMBL" id="ODYU01004352">
    <property type="protein sequence ID" value="SOQ44134.1"/>
    <property type="molecule type" value="Genomic_DNA"/>
</dbReference>
<reference evidence="1" key="1">
    <citation type="submission" date="2016-07" db="EMBL/GenBank/DDBJ databases">
        <authorList>
            <person name="Bretaudeau A."/>
        </authorList>
    </citation>
    <scope>NUCLEOTIDE SEQUENCE</scope>
    <source>
        <strain evidence="1">Rice</strain>
        <tissue evidence="1">Whole body</tissue>
    </source>
</reference>
<organism evidence="1">
    <name type="scientific">Spodoptera frugiperda</name>
    <name type="common">Fall armyworm</name>
    <dbReference type="NCBI Taxonomy" id="7108"/>
    <lineage>
        <taxon>Eukaryota</taxon>
        <taxon>Metazoa</taxon>
        <taxon>Ecdysozoa</taxon>
        <taxon>Arthropoda</taxon>
        <taxon>Hexapoda</taxon>
        <taxon>Insecta</taxon>
        <taxon>Pterygota</taxon>
        <taxon>Neoptera</taxon>
        <taxon>Endopterygota</taxon>
        <taxon>Lepidoptera</taxon>
        <taxon>Glossata</taxon>
        <taxon>Ditrysia</taxon>
        <taxon>Noctuoidea</taxon>
        <taxon>Noctuidae</taxon>
        <taxon>Amphipyrinae</taxon>
        <taxon>Spodoptera</taxon>
    </lineage>
</organism>
<proteinExistence type="predicted"/>
<sequence>MWSDNALNSAGGDVAHKSLLSEIGSVVKNNAMTSPALGEARGLRLLLTKNHPVPTPACRAGAPSCENTHLQRLHRSNFSHEYSNYLSFASTTPYLRDTLTIITCLLTATSDGGDRRLVEDLPSTVFFRHNPAEILEQRLTMQQSSLSAIMPKMPLGLARTLRTRDAHLLRINVVDVIAKELISKAQPKRIRHVSLRARDFRNN</sequence>
<accession>A0A2H1VV90</accession>
<protein>
    <submittedName>
        <fullName evidence="1">SFRICE_000660</fullName>
    </submittedName>
</protein>